<dbReference type="CDD" id="cd17517">
    <property type="entry name" value="RMtype1_S_EcoKI_StySPI-TRD2-CR2_like"/>
    <property type="match status" value="1"/>
</dbReference>
<dbReference type="RefSeq" id="WP_068001672.1">
    <property type="nucleotide sequence ID" value="NZ_FOFM01000005.1"/>
</dbReference>
<sequence length="411" mass="45113">MVKAGYKQTEVGVIPEDWDDKKLSQLCIMKSGESITSKSISETAPYPCYGGNGLRGFTKTFTHDGDYALVGRQGALCGNVEFATGQFFASEHAVVATPMDGTNIKWLSYVLTDMNLNQYSESSAQPGLTVSKILPLKTAAPNDNREQKAIAEALSDVDGLIASLEALIEKKRQIKTGTMQQLLTGKTRLPGFGEGKGFKQTELGEIPEDWDVALIGDYIEFKNGLNKAKKYFGYGTPIINYMDVFGQEGIRKEHVVGCVDVSREEIKNYSAKKGDVFFTRTSETVEEIGLSSVLLDDISSAVFSGFILRGRDKSDSSKIHLNFKKYCFGSEVVRAQIKSSSSYTTRALTNGTLLAKVLFPLPSLENEQIAIASVLTTMEGEIHSLENRLAKTKALKQGMMQELLTGRTRLI</sequence>
<accession>A0A161V8C6</accession>
<dbReference type="InterPro" id="IPR000055">
    <property type="entry name" value="Restrct_endonuc_typeI_TRD"/>
</dbReference>
<dbReference type="Gene3D" id="3.90.220.20">
    <property type="entry name" value="DNA methylase specificity domains"/>
    <property type="match status" value="2"/>
</dbReference>
<feature type="coiled-coil region" evidence="4">
    <location>
        <begin position="375"/>
        <end position="402"/>
    </location>
</feature>
<dbReference type="Pfam" id="PF01420">
    <property type="entry name" value="Methylase_S"/>
    <property type="match status" value="2"/>
</dbReference>
<reference evidence="6" key="2">
    <citation type="journal article" date="2016" name="Front. Microbiol.">
        <title>Comparative Genomic Analysis Reveals a Diverse Repertoire of Genes Involved in Prokaryote-Eukaryote Interactions within the Pseudovibrio Genus.</title>
        <authorList>
            <person name="Romano S."/>
            <person name="Fernandez-Guerra A."/>
            <person name="Reen F.J."/>
            <person name="Glockner F.O."/>
            <person name="Crowley S.P."/>
            <person name="O'Sullivan O."/>
            <person name="Cotter P.D."/>
            <person name="Adams C."/>
            <person name="Dobson A.D."/>
            <person name="O'Gara F."/>
        </authorList>
    </citation>
    <scope>NUCLEOTIDE SEQUENCE [LARGE SCALE GENOMIC DNA]</scope>
    <source>
        <strain evidence="6">Ad2</strain>
    </source>
</reference>
<dbReference type="Gene3D" id="1.10.287.1120">
    <property type="entry name" value="Bipartite methylase S protein"/>
    <property type="match status" value="2"/>
</dbReference>
<evidence type="ECO:0000256" key="4">
    <source>
        <dbReference type="SAM" id="Coils"/>
    </source>
</evidence>
<keyword evidence="2" id="KW-0680">Restriction system</keyword>
<evidence type="ECO:0000313" key="6">
    <source>
        <dbReference type="EMBL" id="KZL21209.1"/>
    </source>
</evidence>
<keyword evidence="3" id="KW-0238">DNA-binding</keyword>
<gene>
    <name evidence="6" type="ORF">PsAD2_00498</name>
</gene>
<dbReference type="GO" id="GO:0009307">
    <property type="term" value="P:DNA restriction-modification system"/>
    <property type="evidence" value="ECO:0007669"/>
    <property type="project" value="UniProtKB-KW"/>
</dbReference>
<reference evidence="6" key="1">
    <citation type="submission" date="2015-10" db="EMBL/GenBank/DDBJ databases">
        <authorList>
            <person name="Gilbert D.G."/>
        </authorList>
    </citation>
    <scope>NUCLEOTIDE SEQUENCE</scope>
    <source>
        <strain evidence="6">Ad2</strain>
    </source>
</reference>
<proteinExistence type="inferred from homology"/>
<protein>
    <submittedName>
        <fullName evidence="6">EcoKI restriction-modification system protein HsdS</fullName>
    </submittedName>
</protein>
<dbReference type="PANTHER" id="PTHR30408">
    <property type="entry name" value="TYPE-1 RESTRICTION ENZYME ECOKI SPECIFICITY PROTEIN"/>
    <property type="match status" value="1"/>
</dbReference>
<feature type="domain" description="Type I restriction modification DNA specificity" evidence="5">
    <location>
        <begin position="207"/>
        <end position="385"/>
    </location>
</feature>
<evidence type="ECO:0000256" key="1">
    <source>
        <dbReference type="ARBA" id="ARBA00010923"/>
    </source>
</evidence>
<evidence type="ECO:0000256" key="2">
    <source>
        <dbReference type="ARBA" id="ARBA00022747"/>
    </source>
</evidence>
<comment type="similarity">
    <text evidence="1">Belongs to the type-I restriction system S methylase family.</text>
</comment>
<name>A0A161V8C6_9HYPH</name>
<evidence type="ECO:0000313" key="7">
    <source>
        <dbReference type="Proteomes" id="UP000076577"/>
    </source>
</evidence>
<dbReference type="STRING" id="989403.SAMN05421798_105121"/>
<dbReference type="SUPFAM" id="SSF116734">
    <property type="entry name" value="DNA methylase specificity domain"/>
    <property type="match status" value="2"/>
</dbReference>
<dbReference type="InterPro" id="IPR052021">
    <property type="entry name" value="Type-I_RS_S_subunit"/>
</dbReference>
<evidence type="ECO:0000259" key="5">
    <source>
        <dbReference type="Pfam" id="PF01420"/>
    </source>
</evidence>
<keyword evidence="4" id="KW-0175">Coiled coil</keyword>
<evidence type="ECO:0000256" key="3">
    <source>
        <dbReference type="ARBA" id="ARBA00023125"/>
    </source>
</evidence>
<keyword evidence="7" id="KW-1185">Reference proteome</keyword>
<organism evidence="6 7">
    <name type="scientific">Pseudovibrio axinellae</name>
    <dbReference type="NCBI Taxonomy" id="989403"/>
    <lineage>
        <taxon>Bacteria</taxon>
        <taxon>Pseudomonadati</taxon>
        <taxon>Pseudomonadota</taxon>
        <taxon>Alphaproteobacteria</taxon>
        <taxon>Hyphomicrobiales</taxon>
        <taxon>Stappiaceae</taxon>
        <taxon>Pseudovibrio</taxon>
    </lineage>
</organism>
<comment type="caution">
    <text evidence="6">The sequence shown here is derived from an EMBL/GenBank/DDBJ whole genome shotgun (WGS) entry which is preliminary data.</text>
</comment>
<dbReference type="OrthoDB" id="512700at2"/>
<dbReference type="CDD" id="cd17266">
    <property type="entry name" value="RMtype1_S_Sau1132ORF3780P-TRD2-CR2_like"/>
    <property type="match status" value="1"/>
</dbReference>
<dbReference type="PATRIC" id="fig|989403.3.peg.526"/>
<dbReference type="GO" id="GO:0003677">
    <property type="term" value="F:DNA binding"/>
    <property type="evidence" value="ECO:0007669"/>
    <property type="project" value="UniProtKB-KW"/>
</dbReference>
<dbReference type="InterPro" id="IPR044946">
    <property type="entry name" value="Restrct_endonuc_typeI_TRD_sf"/>
</dbReference>
<dbReference type="Proteomes" id="UP000076577">
    <property type="component" value="Unassembled WGS sequence"/>
</dbReference>
<feature type="domain" description="Type I restriction modification DNA specificity" evidence="5">
    <location>
        <begin position="15"/>
        <end position="169"/>
    </location>
</feature>
<dbReference type="PANTHER" id="PTHR30408:SF12">
    <property type="entry name" value="TYPE I RESTRICTION ENZYME MJAVIII SPECIFICITY SUBUNIT"/>
    <property type="match status" value="1"/>
</dbReference>
<dbReference type="EMBL" id="LMCB01000004">
    <property type="protein sequence ID" value="KZL21209.1"/>
    <property type="molecule type" value="Genomic_DNA"/>
</dbReference>
<dbReference type="AlphaFoldDB" id="A0A161V8C6"/>